<dbReference type="Proteomes" id="UP000294902">
    <property type="component" value="Unassembled WGS sequence"/>
</dbReference>
<evidence type="ECO:0000259" key="7">
    <source>
        <dbReference type="Pfam" id="PF12698"/>
    </source>
</evidence>
<dbReference type="InterPro" id="IPR051449">
    <property type="entry name" value="ABC-2_transporter_component"/>
</dbReference>
<feature type="domain" description="ABC-2 type transporter transmembrane" evidence="7">
    <location>
        <begin position="21"/>
        <end position="396"/>
    </location>
</feature>
<evidence type="ECO:0000256" key="1">
    <source>
        <dbReference type="ARBA" id="ARBA00004651"/>
    </source>
</evidence>
<dbReference type="InterPro" id="IPR013525">
    <property type="entry name" value="ABC2_TM"/>
</dbReference>
<feature type="transmembrane region" description="Helical" evidence="6">
    <location>
        <begin position="20"/>
        <end position="40"/>
    </location>
</feature>
<gene>
    <name evidence="8" type="ORF">EDC18_101122</name>
</gene>
<dbReference type="EMBL" id="SMAL01000001">
    <property type="protein sequence ID" value="TCT16826.1"/>
    <property type="molecule type" value="Genomic_DNA"/>
</dbReference>
<feature type="transmembrane region" description="Helical" evidence="6">
    <location>
        <begin position="323"/>
        <end position="342"/>
    </location>
</feature>
<dbReference type="GO" id="GO:0005886">
    <property type="term" value="C:plasma membrane"/>
    <property type="evidence" value="ECO:0007669"/>
    <property type="project" value="UniProtKB-SubCell"/>
</dbReference>
<dbReference type="Pfam" id="PF12698">
    <property type="entry name" value="ABC2_membrane_3"/>
    <property type="match status" value="1"/>
</dbReference>
<keyword evidence="2" id="KW-1003">Cell membrane</keyword>
<sequence>MYKVLMAIKNRIKVIMKDRIIWVLCLFVILFFSLISSVLLDHMDYGSRIPIALVDEDRSSMSSKLVENIKRQESLFIIDTSMEESNILLKDGKVEGIYYIPLGYEDKMYQLELRNLIQVYYLKGSTAGKVISDIIAGEMLFDISLLKTMDLLERSLKRKDFNQIPNTLQRAIEKSEMLQLKATDDRVMTINLLNVQDEFTRVEIDNTIIYKQVVIGMVSIFLAFIILFASTSIVKDKELGIEKRIKTIYNNMFIRLLSNLLSVLFISLITTFIMVFLLSNHLRISDLTSFFSILLLFSSYVFSITSFFIMCSTLINRVITMQIFGSVTLLLFAIVGGSFWNIDFVNNPLLIINRVIPNRWFVNGFINFLINRNLKMVYFEYVHPLLVLGVCFVIIGYFLEKIKKRMKT</sequence>
<name>A0A4R3MU68_9FIRM</name>
<keyword evidence="4 6" id="KW-1133">Transmembrane helix</keyword>
<protein>
    <submittedName>
        <fullName evidence="8">ABC-type multidrug transport system permease subunit</fullName>
    </submittedName>
</protein>
<accession>A0A4R3MU68</accession>
<evidence type="ECO:0000256" key="4">
    <source>
        <dbReference type="ARBA" id="ARBA00022989"/>
    </source>
</evidence>
<dbReference type="Gene3D" id="3.40.1710.10">
    <property type="entry name" value="abc type-2 transporter like domain"/>
    <property type="match status" value="1"/>
</dbReference>
<reference evidence="8 9" key="1">
    <citation type="submission" date="2019-03" db="EMBL/GenBank/DDBJ databases">
        <title>Genomic Encyclopedia of Type Strains, Phase IV (KMG-IV): sequencing the most valuable type-strain genomes for metagenomic binning, comparative biology and taxonomic classification.</title>
        <authorList>
            <person name="Goeker M."/>
        </authorList>
    </citation>
    <scope>NUCLEOTIDE SEQUENCE [LARGE SCALE GENOMIC DNA]</scope>
    <source>
        <strain evidence="8 9">DSM 24629</strain>
    </source>
</reference>
<dbReference type="PANTHER" id="PTHR30294">
    <property type="entry name" value="MEMBRANE COMPONENT OF ABC TRANSPORTER YHHJ-RELATED"/>
    <property type="match status" value="1"/>
</dbReference>
<dbReference type="GO" id="GO:0140359">
    <property type="term" value="F:ABC-type transporter activity"/>
    <property type="evidence" value="ECO:0007669"/>
    <property type="project" value="InterPro"/>
</dbReference>
<evidence type="ECO:0000313" key="8">
    <source>
        <dbReference type="EMBL" id="TCT16826.1"/>
    </source>
</evidence>
<organism evidence="8 9">
    <name type="scientific">Natranaerovirga pectinivora</name>
    <dbReference type="NCBI Taxonomy" id="682400"/>
    <lineage>
        <taxon>Bacteria</taxon>
        <taxon>Bacillati</taxon>
        <taxon>Bacillota</taxon>
        <taxon>Clostridia</taxon>
        <taxon>Lachnospirales</taxon>
        <taxon>Natranaerovirgaceae</taxon>
        <taxon>Natranaerovirga</taxon>
    </lineage>
</organism>
<dbReference type="OrthoDB" id="266913at2"/>
<dbReference type="RefSeq" id="WP_132249208.1">
    <property type="nucleotide sequence ID" value="NZ_SMAL01000001.1"/>
</dbReference>
<keyword evidence="3 6" id="KW-0812">Transmembrane</keyword>
<evidence type="ECO:0000256" key="6">
    <source>
        <dbReference type="SAM" id="Phobius"/>
    </source>
</evidence>
<feature type="transmembrane region" description="Helical" evidence="6">
    <location>
        <begin position="256"/>
        <end position="278"/>
    </location>
</feature>
<keyword evidence="5 6" id="KW-0472">Membrane</keyword>
<evidence type="ECO:0000313" key="9">
    <source>
        <dbReference type="Proteomes" id="UP000294902"/>
    </source>
</evidence>
<dbReference type="AlphaFoldDB" id="A0A4R3MU68"/>
<dbReference type="PANTHER" id="PTHR30294:SF29">
    <property type="entry name" value="MULTIDRUG ABC TRANSPORTER PERMEASE YBHS-RELATED"/>
    <property type="match status" value="1"/>
</dbReference>
<evidence type="ECO:0000256" key="2">
    <source>
        <dbReference type="ARBA" id="ARBA00022475"/>
    </source>
</evidence>
<comment type="subcellular location">
    <subcellularLocation>
        <location evidence="1">Cell membrane</location>
        <topology evidence="1">Multi-pass membrane protein</topology>
    </subcellularLocation>
</comment>
<evidence type="ECO:0000256" key="5">
    <source>
        <dbReference type="ARBA" id="ARBA00023136"/>
    </source>
</evidence>
<feature type="transmembrane region" description="Helical" evidence="6">
    <location>
        <begin position="290"/>
        <end position="311"/>
    </location>
</feature>
<comment type="caution">
    <text evidence="8">The sequence shown here is derived from an EMBL/GenBank/DDBJ whole genome shotgun (WGS) entry which is preliminary data.</text>
</comment>
<feature type="transmembrane region" description="Helical" evidence="6">
    <location>
        <begin position="381"/>
        <end position="399"/>
    </location>
</feature>
<evidence type="ECO:0000256" key="3">
    <source>
        <dbReference type="ARBA" id="ARBA00022692"/>
    </source>
</evidence>
<feature type="transmembrane region" description="Helical" evidence="6">
    <location>
        <begin position="213"/>
        <end position="235"/>
    </location>
</feature>
<proteinExistence type="predicted"/>
<keyword evidence="9" id="KW-1185">Reference proteome</keyword>